<feature type="region of interest" description="Disordered" evidence="1">
    <location>
        <begin position="49"/>
        <end position="69"/>
    </location>
</feature>
<dbReference type="Proteomes" id="UP000283090">
    <property type="component" value="Unassembled WGS sequence"/>
</dbReference>
<keyword evidence="3" id="KW-1185">Reference proteome</keyword>
<dbReference type="RefSeq" id="XP_067486782.1">
    <property type="nucleotide sequence ID" value="XM_067638945.1"/>
</dbReference>
<gene>
    <name evidence="2" type="ORF">DFL_009111</name>
</gene>
<dbReference type="VEuPathDB" id="FungiDB:DFL_009111"/>
<dbReference type="EMBL" id="SAEB01000012">
    <property type="protein sequence ID" value="RVD81238.1"/>
    <property type="molecule type" value="Genomic_DNA"/>
</dbReference>
<dbReference type="GeneID" id="93591422"/>
<evidence type="ECO:0000313" key="3">
    <source>
        <dbReference type="Proteomes" id="UP000283090"/>
    </source>
</evidence>
<organism evidence="2 3">
    <name type="scientific">Arthrobotrys flagrans</name>
    <name type="common">Nematode-trapping fungus</name>
    <name type="synonym">Trichothecium flagrans</name>
    <dbReference type="NCBI Taxonomy" id="97331"/>
    <lineage>
        <taxon>Eukaryota</taxon>
        <taxon>Fungi</taxon>
        <taxon>Dikarya</taxon>
        <taxon>Ascomycota</taxon>
        <taxon>Pezizomycotina</taxon>
        <taxon>Orbiliomycetes</taxon>
        <taxon>Orbiliales</taxon>
        <taxon>Orbiliaceae</taxon>
        <taxon>Arthrobotrys</taxon>
    </lineage>
</organism>
<reference evidence="2 3" key="1">
    <citation type="submission" date="2019-01" db="EMBL/GenBank/DDBJ databases">
        <title>Intercellular communication is required for trap formation in the nematode-trapping fungus Duddingtonia flagrans.</title>
        <authorList>
            <person name="Youssar L."/>
            <person name="Wernet V."/>
            <person name="Hensel N."/>
            <person name="Hildebrandt H.-G."/>
            <person name="Fischer R."/>
        </authorList>
    </citation>
    <scope>NUCLEOTIDE SEQUENCE [LARGE SCALE GENOMIC DNA]</scope>
    <source>
        <strain evidence="2 3">CBS H-5679</strain>
    </source>
</reference>
<proteinExistence type="predicted"/>
<sequence>MPPRRAREPTPGIMHTELRARVRRQQLEERNRKLDEAIAVAAGIVVDSRPESYCESEDDEPEEKNVRRPVRSEKVPMEILKDCIEEEERFHLSLSPEHNLNLPEGSPATPIDATKYDVGWLIDAIRGCTPVDREYSEHGDIQSSVPNPLDMREEMEMMAAKEEQLEADLETMNEIRYKKRGRRPSLTLSVTVGKRLYCIE</sequence>
<name>A0A436ZQQ5_ARTFL</name>
<comment type="caution">
    <text evidence="2">The sequence shown here is derived from an EMBL/GenBank/DDBJ whole genome shotgun (WGS) entry which is preliminary data.</text>
</comment>
<protein>
    <submittedName>
        <fullName evidence="2">Uncharacterized protein</fullName>
    </submittedName>
</protein>
<dbReference type="AlphaFoldDB" id="A0A436ZQQ5"/>
<evidence type="ECO:0000313" key="2">
    <source>
        <dbReference type="EMBL" id="RVD81238.1"/>
    </source>
</evidence>
<evidence type="ECO:0000256" key="1">
    <source>
        <dbReference type="SAM" id="MobiDB-lite"/>
    </source>
</evidence>
<accession>A0A436ZQQ5</accession>